<accession>A0A7R8X9H8</accession>
<evidence type="ECO:0000313" key="7">
    <source>
        <dbReference type="EMBL" id="CAD7246293.1"/>
    </source>
</evidence>
<reference evidence="7" key="1">
    <citation type="submission" date="2020-11" db="EMBL/GenBank/DDBJ databases">
        <authorList>
            <person name="Tran Van P."/>
        </authorList>
    </citation>
    <scope>NUCLEOTIDE SEQUENCE</scope>
</reference>
<gene>
    <name evidence="7" type="ORF">DSTB1V02_LOCUS6146</name>
</gene>
<keyword evidence="8" id="KW-1185">Reference proteome</keyword>
<feature type="domain" description="Syndetin C-terminal" evidence="5">
    <location>
        <begin position="870"/>
        <end position="1098"/>
    </location>
</feature>
<dbReference type="EMBL" id="CAJPEV010001091">
    <property type="protein sequence ID" value="CAG0890662.1"/>
    <property type="molecule type" value="Genomic_DNA"/>
</dbReference>
<dbReference type="OrthoDB" id="10263345at2759"/>
<evidence type="ECO:0000256" key="3">
    <source>
        <dbReference type="ARBA" id="ARBA00023054"/>
    </source>
</evidence>
<dbReference type="GO" id="GO:0032456">
    <property type="term" value="P:endocytic recycling"/>
    <property type="evidence" value="ECO:0007669"/>
    <property type="project" value="InterPro"/>
</dbReference>
<keyword evidence="1" id="KW-0813">Transport</keyword>
<dbReference type="GO" id="GO:0015031">
    <property type="term" value="P:protein transport"/>
    <property type="evidence" value="ECO:0007669"/>
    <property type="project" value="UniProtKB-KW"/>
</dbReference>
<name>A0A7R8X9H8_9CRUS</name>
<evidence type="ECO:0000256" key="2">
    <source>
        <dbReference type="ARBA" id="ARBA00022927"/>
    </source>
</evidence>
<dbReference type="GO" id="GO:0042147">
    <property type="term" value="P:retrograde transport, endosome to Golgi"/>
    <property type="evidence" value="ECO:0007669"/>
    <property type="project" value="InterPro"/>
</dbReference>
<dbReference type="GO" id="GO:0005829">
    <property type="term" value="C:cytosol"/>
    <property type="evidence" value="ECO:0007669"/>
    <property type="project" value="GOC"/>
</dbReference>
<sequence length="1102" mass="126002">MTGDNFSLKNMINELEDGKIAERRNESGAGRSLPRDLGGSKETSPRSRGTMKTGRIAIPWDLGGSRKASPRSRGTRKNETHRDPAGFLVDERSGEILLGPAQRRGLALRPTVPVVVQDLQVLADGYHRLHLAVRHRHSVLVVVHLANRLRLRRERQLEWAFCLPASLKMDIKKKFHSFIKKPAHGSGSGRDGRASESLDQAIIGSVVRDQDAEIREYPTDPLEDEAVLQEIQKEYYEPDEKFNASQFELQKLPEKPDMAFVNEQRHRLKRQYHVVSKKVSSLILLNQRKCTTELERVAALQEDLSHSLLFTMSSRKKLREAQETFTIALLRILANHRRRQMVAQLVDSLNTIRTLLRIEDHVQALLLRQDYPGVVQLLIEGQSAAATYGHFKCVSDLNSKLRDNLMLAKEELDKALGSMCLQFQAETYERLQVAYALLGETQTALDQLHLHLTSTILNRATQVMLDHARCSSSPSMQEELIKLHYQDLCKRVAEEEFMSCLIHLCREMWCILQSYQHIRIWHQTRGKDTPSDVEATLSENYIKQKLRRGPARIWGDVQSKVTTFISSADLSGLKLDQFLLILGVVHRLKEIGEELCEGESGIAKNLEESVRNQSVAFIEHQLEKSMEELRIFLENEGWEPFPFKSGGNLFHLEEFRFLNLRDRKVDKRRQGGTSDGGDWRNQSASNRSFLQSDLDPFSPEELSLNQGDNDESLRMCMGGIDERNDEIQDDDEEEIPDELRGDYIDEVTGATVKTAVRQHRRTSEGGSHVPLLTNTTLTVLRVSGKFFQMMLLLGPVAYNAFLCIQQLFDFYFHSILILFPFDTNAYVQVEKSGPIMKLRITANRLKEAKFPCPCVSAYVEDSRKDSQKDLALRLVAGESLVWLASQFRLLKLHFEELLPPSKQSLLQTFYKRSIDGMEELMEGFYMSVGGRAINPDRVLESMAAVNWEIGEIQDTHNAYVEILIRDLQLLSMKLEGCQLDVPQKASQAIWHHAERCAVRLFVDGFSLAKRCSAQGRSWMLLDFRIFIQKLAPFSPIPQIPDCPYVEEYIRAYYKTDVELRRWLVDHQKTYGKDHLLGLIACIPHLSKKSRAQLSAIIEETNQ</sequence>
<dbReference type="AlphaFoldDB" id="A0A7R8X9H8"/>
<evidence type="ECO:0008006" key="9">
    <source>
        <dbReference type="Google" id="ProtNLM"/>
    </source>
</evidence>
<keyword evidence="2" id="KW-0653">Protein transport</keyword>
<evidence type="ECO:0000256" key="1">
    <source>
        <dbReference type="ARBA" id="ARBA00022448"/>
    </source>
</evidence>
<feature type="region of interest" description="Disordered" evidence="4">
    <location>
        <begin position="689"/>
        <end position="711"/>
    </location>
</feature>
<evidence type="ECO:0000256" key="4">
    <source>
        <dbReference type="SAM" id="MobiDB-lite"/>
    </source>
</evidence>
<dbReference type="Proteomes" id="UP000677054">
    <property type="component" value="Unassembled WGS sequence"/>
</dbReference>
<dbReference type="EMBL" id="LR900608">
    <property type="protein sequence ID" value="CAD7246293.1"/>
    <property type="molecule type" value="Genomic_DNA"/>
</dbReference>
<feature type="compositionally biased region" description="Basic and acidic residues" evidence="4">
    <location>
        <begin position="76"/>
        <end position="86"/>
    </location>
</feature>
<keyword evidence="3" id="KW-0175">Coiled coil</keyword>
<proteinExistence type="predicted"/>
<dbReference type="Pfam" id="PF10474">
    <property type="entry name" value="Syndetin_C"/>
    <property type="match status" value="1"/>
</dbReference>
<dbReference type="PANTHER" id="PTHR13258:SF0">
    <property type="entry name" value="SYNDETIN"/>
    <property type="match status" value="1"/>
</dbReference>
<feature type="region of interest" description="Disordered" evidence="4">
    <location>
        <begin position="19"/>
        <end position="86"/>
    </location>
</feature>
<feature type="domain" description="Vacuolar protein sorting-associated protein 54 N-terminal" evidence="6">
    <location>
        <begin position="229"/>
        <end position="521"/>
    </location>
</feature>
<dbReference type="GO" id="GO:0000149">
    <property type="term" value="F:SNARE binding"/>
    <property type="evidence" value="ECO:0007669"/>
    <property type="project" value="TreeGrafter"/>
</dbReference>
<dbReference type="Pfam" id="PF10475">
    <property type="entry name" value="Vps54_N"/>
    <property type="match status" value="1"/>
</dbReference>
<dbReference type="InterPro" id="IPR040047">
    <property type="entry name" value="VPS50"/>
</dbReference>
<evidence type="ECO:0000313" key="8">
    <source>
        <dbReference type="Proteomes" id="UP000677054"/>
    </source>
</evidence>
<evidence type="ECO:0000259" key="5">
    <source>
        <dbReference type="Pfam" id="PF10474"/>
    </source>
</evidence>
<dbReference type="InterPro" id="IPR019514">
    <property type="entry name" value="Syndetin_C"/>
</dbReference>
<organism evidence="7">
    <name type="scientific">Darwinula stevensoni</name>
    <dbReference type="NCBI Taxonomy" id="69355"/>
    <lineage>
        <taxon>Eukaryota</taxon>
        <taxon>Metazoa</taxon>
        <taxon>Ecdysozoa</taxon>
        <taxon>Arthropoda</taxon>
        <taxon>Crustacea</taxon>
        <taxon>Oligostraca</taxon>
        <taxon>Ostracoda</taxon>
        <taxon>Podocopa</taxon>
        <taxon>Podocopida</taxon>
        <taxon>Darwinulocopina</taxon>
        <taxon>Darwinuloidea</taxon>
        <taxon>Darwinulidae</taxon>
        <taxon>Darwinula</taxon>
    </lineage>
</organism>
<protein>
    <recommendedName>
        <fullName evidence="9">Coiled-coil domain-containing protein 132</fullName>
    </recommendedName>
</protein>
<dbReference type="InterPro" id="IPR019515">
    <property type="entry name" value="VPS54_N"/>
</dbReference>
<dbReference type="GO" id="GO:1990745">
    <property type="term" value="C:EARP complex"/>
    <property type="evidence" value="ECO:0007669"/>
    <property type="project" value="InterPro"/>
</dbReference>
<dbReference type="PANTHER" id="PTHR13258">
    <property type="entry name" value="SYNDETIN"/>
    <property type="match status" value="1"/>
</dbReference>
<evidence type="ECO:0000259" key="6">
    <source>
        <dbReference type="Pfam" id="PF10475"/>
    </source>
</evidence>